<accession>A0A6A5AWW2</accession>
<comment type="caution">
    <text evidence="1">The sequence shown here is derived from an EMBL/GenBank/DDBJ whole genome shotgun (WGS) entry which is preliminary data.</text>
</comment>
<protein>
    <submittedName>
        <fullName evidence="1">Uncharacterized protein</fullName>
    </submittedName>
</protein>
<name>A0A6A5AWW2_APHAT</name>
<dbReference type="AlphaFoldDB" id="A0A6A5AWW2"/>
<gene>
    <name evidence="1" type="ORF">AaE_001479</name>
</gene>
<proteinExistence type="predicted"/>
<organism evidence="1 2">
    <name type="scientific">Aphanomyces astaci</name>
    <name type="common">Crayfish plague agent</name>
    <dbReference type="NCBI Taxonomy" id="112090"/>
    <lineage>
        <taxon>Eukaryota</taxon>
        <taxon>Sar</taxon>
        <taxon>Stramenopiles</taxon>
        <taxon>Oomycota</taxon>
        <taxon>Saprolegniomycetes</taxon>
        <taxon>Saprolegniales</taxon>
        <taxon>Verrucalvaceae</taxon>
        <taxon>Aphanomyces</taxon>
    </lineage>
</organism>
<evidence type="ECO:0000313" key="2">
    <source>
        <dbReference type="Proteomes" id="UP000469452"/>
    </source>
</evidence>
<dbReference type="Proteomes" id="UP000469452">
    <property type="component" value="Unassembled WGS sequence"/>
</dbReference>
<evidence type="ECO:0000313" key="1">
    <source>
        <dbReference type="EMBL" id="KAF0774821.1"/>
    </source>
</evidence>
<reference evidence="1 2" key="1">
    <citation type="submission" date="2019-06" db="EMBL/GenBank/DDBJ databases">
        <title>Genomics analysis of Aphanomyces spp. identifies a new class of oomycete effector associated with host adaptation.</title>
        <authorList>
            <person name="Gaulin E."/>
        </authorList>
    </citation>
    <scope>NUCLEOTIDE SEQUENCE [LARGE SCALE GENOMIC DNA]</scope>
    <source>
        <strain evidence="1 2">E</strain>
    </source>
</reference>
<sequence>MGDNIPAIHPIPTPAAAVPLNQDEFDHVDFAKAEEYVDHAWHPSMLPRRMVTIKPYMTNFMSRNDLAALATKPIPDPATIKVFPGWVISRNTVMAYDMRAVRTPHPRDDN</sequence>
<dbReference type="EMBL" id="VJMI01003101">
    <property type="protein sequence ID" value="KAF0774821.1"/>
    <property type="molecule type" value="Genomic_DNA"/>
</dbReference>